<proteinExistence type="predicted"/>
<reference evidence="1" key="2">
    <citation type="journal article" date="2015" name="Fish Shellfish Immunol.">
        <title>Early steps in the European eel (Anguilla anguilla)-Vibrio vulnificus interaction in the gills: Role of the RtxA13 toxin.</title>
        <authorList>
            <person name="Callol A."/>
            <person name="Pajuelo D."/>
            <person name="Ebbesson L."/>
            <person name="Teles M."/>
            <person name="MacKenzie S."/>
            <person name="Amaro C."/>
        </authorList>
    </citation>
    <scope>NUCLEOTIDE SEQUENCE</scope>
</reference>
<organism evidence="1">
    <name type="scientific">Anguilla anguilla</name>
    <name type="common">European freshwater eel</name>
    <name type="synonym">Muraena anguilla</name>
    <dbReference type="NCBI Taxonomy" id="7936"/>
    <lineage>
        <taxon>Eukaryota</taxon>
        <taxon>Metazoa</taxon>
        <taxon>Chordata</taxon>
        <taxon>Craniata</taxon>
        <taxon>Vertebrata</taxon>
        <taxon>Euteleostomi</taxon>
        <taxon>Actinopterygii</taxon>
        <taxon>Neopterygii</taxon>
        <taxon>Teleostei</taxon>
        <taxon>Anguilliformes</taxon>
        <taxon>Anguillidae</taxon>
        <taxon>Anguilla</taxon>
    </lineage>
</organism>
<protein>
    <submittedName>
        <fullName evidence="1">Uncharacterized protein</fullName>
    </submittedName>
</protein>
<dbReference type="EMBL" id="GBXM01052798">
    <property type="protein sequence ID" value="JAH55779.1"/>
    <property type="molecule type" value="Transcribed_RNA"/>
</dbReference>
<sequence length="44" mass="5413">MRKAYYHWCLRNYINPCKIFRAVNNEVSFLEQYLILMIYSCFGT</sequence>
<dbReference type="AlphaFoldDB" id="A0A0E9TPZ8"/>
<accession>A0A0E9TPZ8</accession>
<reference evidence="1" key="1">
    <citation type="submission" date="2014-11" db="EMBL/GenBank/DDBJ databases">
        <authorList>
            <person name="Amaro Gonzalez C."/>
        </authorList>
    </citation>
    <scope>NUCLEOTIDE SEQUENCE</scope>
</reference>
<name>A0A0E9TPZ8_ANGAN</name>
<evidence type="ECO:0000313" key="1">
    <source>
        <dbReference type="EMBL" id="JAH55779.1"/>
    </source>
</evidence>